<name>A0A5B7DT32_PORTR</name>
<evidence type="ECO:0000313" key="2">
    <source>
        <dbReference type="Proteomes" id="UP000324222"/>
    </source>
</evidence>
<dbReference type="EMBL" id="VSRR010001372">
    <property type="protein sequence ID" value="MPC24771.1"/>
    <property type="molecule type" value="Genomic_DNA"/>
</dbReference>
<keyword evidence="2" id="KW-1185">Reference proteome</keyword>
<comment type="caution">
    <text evidence="1">The sequence shown here is derived from an EMBL/GenBank/DDBJ whole genome shotgun (WGS) entry which is preliminary data.</text>
</comment>
<dbReference type="Proteomes" id="UP000324222">
    <property type="component" value="Unassembled WGS sequence"/>
</dbReference>
<dbReference type="AlphaFoldDB" id="A0A5B7DT32"/>
<accession>A0A5B7DT32</accession>
<sequence>MVRGGQVVVGNEKTCRVRHFPSAAAKHNRTSGSYAPVGIVRAINKPLTCVPALPVAPPSVRSLVTRRRSILRGIGLCTPLRTYGGHVNQGFAQWSTGSDLSRRKRPCDTSTLMTNNKTIGHVYQ</sequence>
<protein>
    <submittedName>
        <fullName evidence="1">Uncharacterized protein</fullName>
    </submittedName>
</protein>
<gene>
    <name evidence="1" type="ORF">E2C01_017866</name>
</gene>
<organism evidence="1 2">
    <name type="scientific">Portunus trituberculatus</name>
    <name type="common">Swimming crab</name>
    <name type="synonym">Neptunus trituberculatus</name>
    <dbReference type="NCBI Taxonomy" id="210409"/>
    <lineage>
        <taxon>Eukaryota</taxon>
        <taxon>Metazoa</taxon>
        <taxon>Ecdysozoa</taxon>
        <taxon>Arthropoda</taxon>
        <taxon>Crustacea</taxon>
        <taxon>Multicrustacea</taxon>
        <taxon>Malacostraca</taxon>
        <taxon>Eumalacostraca</taxon>
        <taxon>Eucarida</taxon>
        <taxon>Decapoda</taxon>
        <taxon>Pleocyemata</taxon>
        <taxon>Brachyura</taxon>
        <taxon>Eubrachyura</taxon>
        <taxon>Portunoidea</taxon>
        <taxon>Portunidae</taxon>
        <taxon>Portuninae</taxon>
        <taxon>Portunus</taxon>
    </lineage>
</organism>
<reference evidence="1 2" key="1">
    <citation type="submission" date="2019-05" db="EMBL/GenBank/DDBJ databases">
        <title>Another draft genome of Portunus trituberculatus and its Hox gene families provides insights of decapod evolution.</title>
        <authorList>
            <person name="Jeong J.-H."/>
            <person name="Song I."/>
            <person name="Kim S."/>
            <person name="Choi T."/>
            <person name="Kim D."/>
            <person name="Ryu S."/>
            <person name="Kim W."/>
        </authorList>
    </citation>
    <scope>NUCLEOTIDE SEQUENCE [LARGE SCALE GENOMIC DNA]</scope>
    <source>
        <tissue evidence="1">Muscle</tissue>
    </source>
</reference>
<proteinExistence type="predicted"/>
<evidence type="ECO:0000313" key="1">
    <source>
        <dbReference type="EMBL" id="MPC24771.1"/>
    </source>
</evidence>